<name>A0ABR6RLR4_9BURK</name>
<protein>
    <submittedName>
        <fullName evidence="3">Alpha/beta superfamily hydrolase</fullName>
    </submittedName>
</protein>
<dbReference type="GO" id="GO:0016787">
    <property type="term" value="F:hydrolase activity"/>
    <property type="evidence" value="ECO:0007669"/>
    <property type="project" value="UniProtKB-KW"/>
</dbReference>
<accession>A0ABR6RLR4</accession>
<organism evidence="3 4">
    <name type="scientific">Comamonas odontotermitis</name>
    <dbReference type="NCBI Taxonomy" id="379895"/>
    <lineage>
        <taxon>Bacteria</taxon>
        <taxon>Pseudomonadati</taxon>
        <taxon>Pseudomonadota</taxon>
        <taxon>Betaproteobacteria</taxon>
        <taxon>Burkholderiales</taxon>
        <taxon>Comamonadaceae</taxon>
        <taxon>Comamonas</taxon>
    </lineage>
</organism>
<dbReference type="InterPro" id="IPR029058">
    <property type="entry name" value="AB_hydrolase_fold"/>
</dbReference>
<comment type="caution">
    <text evidence="3">The sequence shown here is derived from an EMBL/GenBank/DDBJ whole genome shotgun (WGS) entry which is preliminary data.</text>
</comment>
<gene>
    <name evidence="3" type="ORF">HNP33_004251</name>
</gene>
<dbReference type="PANTHER" id="PTHR22946">
    <property type="entry name" value="DIENELACTONE HYDROLASE DOMAIN-CONTAINING PROTEIN-RELATED"/>
    <property type="match status" value="1"/>
</dbReference>
<dbReference type="PANTHER" id="PTHR22946:SF9">
    <property type="entry name" value="POLYKETIDE TRANSFERASE AF380"/>
    <property type="match status" value="1"/>
</dbReference>
<sequence>MRNKNNKDSKNKSRGRMAMGMLLVLVVVLMAGIKMTYRGWTSLGQAKNKAQAEQPAPLVWPPRAAPESEPFCHTVKLTLPQLEKANEEGFAVDQGRRCITREAMRVHEEYLARRAQHQAERDANDSRHALEQKLQAELEQAVAQQVAQGGITLQSLSQAREGKTTQIASVLLPGAHGVGSATKPLPKPPADLFVPITYHSGGMPLAGFVTPNPKDGKRHPVVIWLTGGDSNTLDDFWTEGAPSNDQSASAFRKADMVMMFPTLRGGNSNPGQREYFWGEVDDVIAAVLYAARLPYVDSGQIYLGGHSTGATLALLVAGTGLPVQGVFAFGPVADPAAYSSRQLPVAWKRLDSEEQRLRAPIHWLHAIKAPTWIIEGANPPSNMDALSQLCKARKSELVHCVQVAGLDHFSVLQPLTRRIAAQLAMGENPKLESTAPLP</sequence>
<dbReference type="RefSeq" id="WP_233464646.1">
    <property type="nucleotide sequence ID" value="NZ_JACHKZ010000062.1"/>
</dbReference>
<reference evidence="3 4" key="1">
    <citation type="submission" date="2020-08" db="EMBL/GenBank/DDBJ databases">
        <title>Functional genomics of gut bacteria from endangered species of beetles.</title>
        <authorList>
            <person name="Carlos-Shanley C."/>
        </authorList>
    </citation>
    <scope>NUCLEOTIDE SEQUENCE [LARGE SCALE GENOMIC DNA]</scope>
    <source>
        <strain evidence="3 4">S00124</strain>
    </source>
</reference>
<evidence type="ECO:0000313" key="3">
    <source>
        <dbReference type="EMBL" id="MBB6580120.1"/>
    </source>
</evidence>
<dbReference type="Pfam" id="PF00326">
    <property type="entry name" value="Peptidase_S9"/>
    <property type="match status" value="1"/>
</dbReference>
<dbReference type="Proteomes" id="UP000562492">
    <property type="component" value="Unassembled WGS sequence"/>
</dbReference>
<feature type="domain" description="Peptidase S9 prolyl oligopeptidase catalytic" evidence="2">
    <location>
        <begin position="246"/>
        <end position="349"/>
    </location>
</feature>
<evidence type="ECO:0000313" key="4">
    <source>
        <dbReference type="Proteomes" id="UP000562492"/>
    </source>
</evidence>
<evidence type="ECO:0000259" key="2">
    <source>
        <dbReference type="Pfam" id="PF00326"/>
    </source>
</evidence>
<dbReference type="InterPro" id="IPR050261">
    <property type="entry name" value="FrsA_esterase"/>
</dbReference>
<proteinExistence type="predicted"/>
<dbReference type="EMBL" id="JACHKZ010000062">
    <property type="protein sequence ID" value="MBB6580120.1"/>
    <property type="molecule type" value="Genomic_DNA"/>
</dbReference>
<dbReference type="InterPro" id="IPR001375">
    <property type="entry name" value="Peptidase_S9_cat"/>
</dbReference>
<dbReference type="SUPFAM" id="SSF53474">
    <property type="entry name" value="alpha/beta-Hydrolases"/>
    <property type="match status" value="1"/>
</dbReference>
<keyword evidence="1 3" id="KW-0378">Hydrolase</keyword>
<keyword evidence="4" id="KW-1185">Reference proteome</keyword>
<dbReference type="Gene3D" id="3.40.50.1820">
    <property type="entry name" value="alpha/beta hydrolase"/>
    <property type="match status" value="1"/>
</dbReference>
<evidence type="ECO:0000256" key="1">
    <source>
        <dbReference type="ARBA" id="ARBA00022801"/>
    </source>
</evidence>